<protein>
    <recommendedName>
        <fullName evidence="3">Cytoskeleton protein RodZ-like C-terminal domain-containing protein</fullName>
    </recommendedName>
</protein>
<feature type="transmembrane region" description="Helical" evidence="2">
    <location>
        <begin position="149"/>
        <end position="172"/>
    </location>
</feature>
<dbReference type="OrthoDB" id="9790252at2"/>
<keyword evidence="5" id="KW-1185">Reference proteome</keyword>
<feature type="region of interest" description="Disordered" evidence="1">
    <location>
        <begin position="111"/>
        <end position="131"/>
    </location>
</feature>
<keyword evidence="2" id="KW-0812">Transmembrane</keyword>
<evidence type="ECO:0000313" key="4">
    <source>
        <dbReference type="EMBL" id="KAF0677441.1"/>
    </source>
</evidence>
<dbReference type="InterPro" id="IPR010982">
    <property type="entry name" value="Lambda_DNA-bd_dom_sf"/>
</dbReference>
<keyword evidence="2" id="KW-0472">Membrane</keyword>
<dbReference type="InterPro" id="IPR050400">
    <property type="entry name" value="Bact_Cytoskel_RodZ"/>
</dbReference>
<evidence type="ECO:0000256" key="1">
    <source>
        <dbReference type="SAM" id="MobiDB-lite"/>
    </source>
</evidence>
<dbReference type="Pfam" id="PF13413">
    <property type="entry name" value="HTH_25"/>
    <property type="match status" value="1"/>
</dbReference>
<dbReference type="Proteomes" id="UP000698242">
    <property type="component" value="Unassembled WGS sequence"/>
</dbReference>
<feature type="domain" description="Cytoskeleton protein RodZ-like C-terminal" evidence="3">
    <location>
        <begin position="334"/>
        <end position="398"/>
    </location>
</feature>
<feature type="compositionally biased region" description="Basic and acidic residues" evidence="1">
    <location>
        <begin position="113"/>
        <end position="128"/>
    </location>
</feature>
<dbReference type="InterPro" id="IPR025194">
    <property type="entry name" value="RodZ-like_C"/>
</dbReference>
<comment type="caution">
    <text evidence="4">The sequence shown here is derived from an EMBL/GenBank/DDBJ whole genome shotgun (WGS) entry which is preliminary data.</text>
</comment>
<gene>
    <name evidence="4" type="ORF">PMES_00227</name>
</gene>
<evidence type="ECO:0000256" key="2">
    <source>
        <dbReference type="SAM" id="Phobius"/>
    </source>
</evidence>
<dbReference type="EMBL" id="APKE01000003">
    <property type="protein sequence ID" value="KAF0677441.1"/>
    <property type="molecule type" value="Genomic_DNA"/>
</dbReference>
<dbReference type="GO" id="GO:0003677">
    <property type="term" value="F:DNA binding"/>
    <property type="evidence" value="ECO:0007669"/>
    <property type="project" value="InterPro"/>
</dbReference>
<dbReference type="AlphaFoldDB" id="A0A921NY10"/>
<dbReference type="PANTHER" id="PTHR34475">
    <property type="match status" value="1"/>
</dbReference>
<reference evidence="4" key="1">
    <citation type="submission" date="2013-03" db="EMBL/GenBank/DDBJ databases">
        <title>Genome Sequence of the Profundibacterium mesophilum strain KAUST100406-0324T from Red Sea, a novel genus in the family Rhodobacteraceae.</title>
        <authorList>
            <person name="Essack M."/>
            <person name="Alam I."/>
            <person name="Lafi F."/>
            <person name="Alawi W."/>
            <person name="Kamanu F."/>
            <person name="Al-Suwailem A."/>
            <person name="Lee O.O."/>
            <person name="Xu Y."/>
            <person name="Bajic V."/>
            <person name="Qian P.-Y."/>
            <person name="Archer J."/>
        </authorList>
    </citation>
    <scope>NUCLEOTIDE SEQUENCE</scope>
    <source>
        <strain evidence="4">KAUST100406-0324</strain>
    </source>
</reference>
<name>A0A921NY10_9RHOB</name>
<accession>A0A921NY10</accession>
<evidence type="ECO:0000259" key="3">
    <source>
        <dbReference type="Pfam" id="PF13464"/>
    </source>
</evidence>
<keyword evidence="2" id="KW-1133">Transmembrane helix</keyword>
<dbReference type="Gene3D" id="1.10.260.40">
    <property type="entry name" value="lambda repressor-like DNA-binding domains"/>
    <property type="match status" value="1"/>
</dbReference>
<evidence type="ECO:0000313" key="5">
    <source>
        <dbReference type="Proteomes" id="UP000698242"/>
    </source>
</evidence>
<dbReference type="Pfam" id="PF13464">
    <property type="entry name" value="RodZ_C"/>
    <property type="match status" value="1"/>
</dbReference>
<proteinExistence type="predicted"/>
<dbReference type="PANTHER" id="PTHR34475:SF1">
    <property type="entry name" value="CYTOSKELETON PROTEIN RODZ"/>
    <property type="match status" value="1"/>
</dbReference>
<dbReference type="RefSeq" id="WP_159963695.1">
    <property type="nucleotide sequence ID" value="NZ_APKE01000003.1"/>
</dbReference>
<sequence length="444" mass="46828">MIGRFKQPDLGPVEEPRGFDDFDMRLGDVMRGERATLGKSLLDVQRELKIKATYIAAIENAEPTAFETPGFIAGYVRSYARYLELDPEWAWRAFCAESNFETAHGMSSAASVKRAEPARGDAAPRDPFAESALSFTPPRDSMLSRIEPGAVGSVAVLAGLIALLGYGGFAVLSEVQRVQFVPVEQTPDVFAELDPLDGAALSVTDDEADAGVAARDADRLDRLYRPKALDVPVLVARDGPISTLDPRVMGAMPERSGPTDRLVASERTVSPHSGSDAPAEVTAAASATIAEADVPVDPRLAAAVDAAVLEAAGSSDPDTVQVVAEGAPELVMFAVRPSWVRVKAADGTVIFEKIMNEGDRFVLPATEEPATLRTGESGAIYFAINGQSYGPAGRDGAVTSNLALAPGALASSYAVADLSRDRDLARVVAELDLSSPERPGAATE</sequence>
<organism evidence="4 5">
    <name type="scientific">Profundibacterium mesophilum KAUST100406-0324</name>
    <dbReference type="NCBI Taxonomy" id="1037889"/>
    <lineage>
        <taxon>Bacteria</taxon>
        <taxon>Pseudomonadati</taxon>
        <taxon>Pseudomonadota</taxon>
        <taxon>Alphaproteobacteria</taxon>
        <taxon>Rhodobacterales</taxon>
        <taxon>Roseobacteraceae</taxon>
        <taxon>Profundibacterium</taxon>
    </lineage>
</organism>